<dbReference type="AlphaFoldDB" id="A0A4Q0SGF7"/>
<name>A0A4Q0SGF7_9BRAD</name>
<accession>A0A4Q0SGF7</accession>
<evidence type="ECO:0000313" key="3">
    <source>
        <dbReference type="Proteomes" id="UP000290565"/>
    </source>
</evidence>
<sequence length="90" mass="9770">MASTQPRWSANAPCAQTARRPAMGRGRWLPSCKPARSAVPQPRRPATCCCKARIRPSQGATRTDAIALAFVRSSTPASQRARPYSSRSDD</sequence>
<evidence type="ECO:0000313" key="2">
    <source>
        <dbReference type="EMBL" id="RXH38212.1"/>
    </source>
</evidence>
<proteinExistence type="predicted"/>
<gene>
    <name evidence="2" type="ORF">XH94_23390</name>
</gene>
<protein>
    <submittedName>
        <fullName evidence="2">Uncharacterized protein</fullName>
    </submittedName>
</protein>
<reference evidence="2 3" key="1">
    <citation type="submission" date="2015-04" db="EMBL/GenBank/DDBJ databases">
        <title>Comparative genomics of rhizobia nodulating Arachis hypogaea in China.</title>
        <authorList>
            <person name="Li Y."/>
        </authorList>
    </citation>
    <scope>NUCLEOTIDE SEQUENCE [LARGE SCALE GENOMIC DNA]</scope>
    <source>
        <strain evidence="2 3">CCBAU 51787</strain>
    </source>
</reference>
<dbReference type="Proteomes" id="UP000290565">
    <property type="component" value="Unassembled WGS sequence"/>
</dbReference>
<organism evidence="2 3">
    <name type="scientific">Bradyrhizobium zhanjiangense</name>
    <dbReference type="NCBI Taxonomy" id="1325107"/>
    <lineage>
        <taxon>Bacteria</taxon>
        <taxon>Pseudomonadati</taxon>
        <taxon>Pseudomonadota</taxon>
        <taxon>Alphaproteobacteria</taxon>
        <taxon>Hyphomicrobiales</taxon>
        <taxon>Nitrobacteraceae</taxon>
        <taxon>Bradyrhizobium</taxon>
    </lineage>
</organism>
<evidence type="ECO:0000256" key="1">
    <source>
        <dbReference type="SAM" id="MobiDB-lite"/>
    </source>
</evidence>
<comment type="caution">
    <text evidence="2">The sequence shown here is derived from an EMBL/GenBank/DDBJ whole genome shotgun (WGS) entry which is preliminary data.</text>
</comment>
<feature type="region of interest" description="Disordered" evidence="1">
    <location>
        <begin position="1"/>
        <end position="26"/>
    </location>
</feature>
<dbReference type="EMBL" id="LBJM01000062">
    <property type="protein sequence ID" value="RXH38212.1"/>
    <property type="molecule type" value="Genomic_DNA"/>
</dbReference>